<proteinExistence type="predicted"/>
<dbReference type="Proteomes" id="UP000798662">
    <property type="component" value="Chromosome 2"/>
</dbReference>
<protein>
    <submittedName>
        <fullName evidence="1">Uncharacterized protein</fullName>
    </submittedName>
</protein>
<reference evidence="1" key="1">
    <citation type="submission" date="2019-11" db="EMBL/GenBank/DDBJ databases">
        <title>Nori genome reveals adaptations in red seaweeds to the harsh intertidal environment.</title>
        <authorList>
            <person name="Wang D."/>
            <person name="Mao Y."/>
        </authorList>
    </citation>
    <scope>NUCLEOTIDE SEQUENCE</scope>
    <source>
        <tissue evidence="1">Gametophyte</tissue>
    </source>
</reference>
<comment type="caution">
    <text evidence="1">The sequence shown here is derived from an EMBL/GenBank/DDBJ whole genome shotgun (WGS) entry which is preliminary data.</text>
</comment>
<accession>A0ACC3C6N4</accession>
<sequence length="202" mass="19725">MADAGGAAAGAAAAVAAAGGGHGADGTADGRALAVAPPSSAADAGGSSDRLSRLSSGSLRMRRRPPPLRVEVKAPAWRPAVSGSAATPPPLDEPAGHVGPPAGVSGAGDADDDEPPSINLVEWLGCGSPRRAPPAAAAATAAAPERWLSASASGEDPSAKLLMERVVAHVALSAALHPLRGHDGDGGARLRRHLQGTAQALL</sequence>
<organism evidence="1 2">
    <name type="scientific">Pyropia yezoensis</name>
    <name type="common">Susabi-nori</name>
    <name type="synonym">Porphyra yezoensis</name>
    <dbReference type="NCBI Taxonomy" id="2788"/>
    <lineage>
        <taxon>Eukaryota</taxon>
        <taxon>Rhodophyta</taxon>
        <taxon>Bangiophyceae</taxon>
        <taxon>Bangiales</taxon>
        <taxon>Bangiaceae</taxon>
        <taxon>Pyropia</taxon>
    </lineage>
</organism>
<evidence type="ECO:0000313" key="1">
    <source>
        <dbReference type="EMBL" id="KAK1865718.1"/>
    </source>
</evidence>
<dbReference type="EMBL" id="CM020619">
    <property type="protein sequence ID" value="KAK1865718.1"/>
    <property type="molecule type" value="Genomic_DNA"/>
</dbReference>
<keyword evidence="2" id="KW-1185">Reference proteome</keyword>
<name>A0ACC3C6N4_PYRYE</name>
<evidence type="ECO:0000313" key="2">
    <source>
        <dbReference type="Proteomes" id="UP000798662"/>
    </source>
</evidence>
<gene>
    <name evidence="1" type="ORF">I4F81_008243</name>
</gene>